<dbReference type="EMBL" id="LDRX01000015">
    <property type="protein sequence ID" value="KTS84493.1"/>
    <property type="molecule type" value="Genomic_DNA"/>
</dbReference>
<name>A0ACC4ZZN5_9BACL</name>
<evidence type="ECO:0000313" key="2">
    <source>
        <dbReference type="Proteomes" id="UP000074866"/>
    </source>
</evidence>
<keyword evidence="2" id="KW-1185">Reference proteome</keyword>
<protein>
    <submittedName>
        <fullName evidence="1">Uncharacterized protein</fullName>
    </submittedName>
</protein>
<proteinExistence type="predicted"/>
<gene>
    <name evidence="1" type="ORF">NS115_03920</name>
</gene>
<organism evidence="1 2">
    <name type="scientific">Paenibacillus jamilae</name>
    <dbReference type="NCBI Taxonomy" id="114136"/>
    <lineage>
        <taxon>Bacteria</taxon>
        <taxon>Bacillati</taxon>
        <taxon>Bacillota</taxon>
        <taxon>Bacilli</taxon>
        <taxon>Bacillales</taxon>
        <taxon>Paenibacillaceae</taxon>
        <taxon>Paenibacillus</taxon>
    </lineage>
</organism>
<accession>A0ACC4ZZN5</accession>
<comment type="caution">
    <text evidence="1">The sequence shown here is derived from an EMBL/GenBank/DDBJ whole genome shotgun (WGS) entry which is preliminary data.</text>
</comment>
<dbReference type="Proteomes" id="UP000074866">
    <property type="component" value="Unassembled WGS sequence"/>
</dbReference>
<reference evidence="1 2" key="1">
    <citation type="journal article" date="2016" name="Front. Microbiol.">
        <title>Genomic Resource of Rice Seed Associated Bacteria.</title>
        <authorList>
            <person name="Midha S."/>
            <person name="Bansal K."/>
            <person name="Sharma S."/>
            <person name="Kumar N."/>
            <person name="Patil P.P."/>
            <person name="Chaudhry V."/>
            <person name="Patil P.B."/>
        </authorList>
    </citation>
    <scope>NUCLEOTIDE SEQUENCE [LARGE SCALE GENOMIC DNA]</scope>
    <source>
        <strain evidence="1 2">NS115</strain>
    </source>
</reference>
<sequence length="126" mass="14192">MNEDILTALLSAEDSPEKDVFMQRFGVAFRIKAVSIKQIKRLQLQATHVVGKTEILDEEYFAALLIVDSTVNVEWRNPKLLARYEVTEAAEVVQKRLLSGEIAFLAGEILDVSGFNQDARINDLKN</sequence>
<evidence type="ECO:0000313" key="1">
    <source>
        <dbReference type="EMBL" id="KTS84493.1"/>
    </source>
</evidence>